<keyword evidence="2 4" id="KW-0238">DNA-binding</keyword>
<dbReference type="Proteomes" id="UP001183607">
    <property type="component" value="Unassembled WGS sequence"/>
</dbReference>
<dbReference type="InterPro" id="IPR025996">
    <property type="entry name" value="MT1864/Rv1816-like_C"/>
</dbReference>
<dbReference type="Proteomes" id="UP001183610">
    <property type="component" value="Unassembled WGS sequence"/>
</dbReference>
<gene>
    <name evidence="7" type="ORF">RM574_02190</name>
    <name evidence="6" type="ORF">RM698_24470</name>
</gene>
<dbReference type="InterPro" id="IPR036271">
    <property type="entry name" value="Tet_transcr_reg_TetR-rel_C_sf"/>
</dbReference>
<evidence type="ECO:0000256" key="2">
    <source>
        <dbReference type="ARBA" id="ARBA00023125"/>
    </source>
</evidence>
<dbReference type="EMBL" id="JAVRER010000002">
    <property type="protein sequence ID" value="MDT0414288.1"/>
    <property type="molecule type" value="Genomic_DNA"/>
</dbReference>
<dbReference type="AlphaFoldDB" id="A0ABD5DYQ8"/>
<proteinExistence type="predicted"/>
<dbReference type="Gene3D" id="1.10.357.10">
    <property type="entry name" value="Tetracycline Repressor, domain 2"/>
    <property type="match status" value="1"/>
</dbReference>
<reference evidence="7" key="2">
    <citation type="submission" date="2024-03" db="EMBL/GenBank/DDBJ databases">
        <title>30 novel species of actinomycetes from the DSMZ collection.</title>
        <authorList>
            <person name="Nouioui I."/>
        </authorList>
    </citation>
    <scope>NUCLEOTIDE SEQUENCE</scope>
    <source>
        <strain evidence="7">DSM 41982</strain>
    </source>
</reference>
<dbReference type="RefSeq" id="WP_007826432.1">
    <property type="nucleotide sequence ID" value="NZ_JAVRER010000002.1"/>
</dbReference>
<comment type="caution">
    <text evidence="7">The sequence shown here is derived from an EMBL/GenBank/DDBJ whole genome shotgun (WGS) entry which is preliminary data.</text>
</comment>
<sequence length="215" mass="22441">MSPRQADPGLGARLVEEAAGILAEEGPQALTTRRLAAAVGTSTTAVYTHFGSMDDLVRAIVREGFARLDQRMGEVAATGDPVADVAALGLAYRGNALDHHYLYGVMFGGSGPGGFSLTDEDRQHGRYTLEPLVRAITAAMEAGRFRAGDARLVAHQMWIALHGLVTLELGGFLVPPYDAEHCFAAQVHGLLVGAGAAPEAARSALERAGVPSPVG</sequence>
<evidence type="ECO:0000313" key="8">
    <source>
        <dbReference type="Proteomes" id="UP001183607"/>
    </source>
</evidence>
<dbReference type="Pfam" id="PF13305">
    <property type="entry name" value="TetR_C_33"/>
    <property type="match status" value="1"/>
</dbReference>
<feature type="DNA-binding region" description="H-T-H motif" evidence="4">
    <location>
        <begin position="31"/>
        <end position="50"/>
    </location>
</feature>
<dbReference type="InterPro" id="IPR001647">
    <property type="entry name" value="HTH_TetR"/>
</dbReference>
<evidence type="ECO:0000259" key="5">
    <source>
        <dbReference type="PROSITE" id="PS50977"/>
    </source>
</evidence>
<evidence type="ECO:0000256" key="4">
    <source>
        <dbReference type="PROSITE-ProRule" id="PRU00335"/>
    </source>
</evidence>
<evidence type="ECO:0000313" key="7">
    <source>
        <dbReference type="EMBL" id="MDT0414288.1"/>
    </source>
</evidence>
<dbReference type="InterPro" id="IPR050109">
    <property type="entry name" value="HTH-type_TetR-like_transc_reg"/>
</dbReference>
<reference evidence="8 9" key="1">
    <citation type="submission" date="2023-07" db="EMBL/GenBank/DDBJ databases">
        <title>30 novel species of actinomycetes from the DSMZ collection.</title>
        <authorList>
            <person name="Nouioui I."/>
        </authorList>
    </citation>
    <scope>NUCLEOTIDE SEQUENCE [LARGE SCALE GENOMIC DNA]</scope>
    <source>
        <strain evidence="6 9">DSM 41979</strain>
        <strain evidence="8">DSM 41982</strain>
    </source>
</reference>
<feature type="domain" description="HTH tetR-type" evidence="5">
    <location>
        <begin position="8"/>
        <end position="68"/>
    </location>
</feature>
<keyword evidence="3" id="KW-0804">Transcription</keyword>
<keyword evidence="9" id="KW-1185">Reference proteome</keyword>
<evidence type="ECO:0000256" key="1">
    <source>
        <dbReference type="ARBA" id="ARBA00023015"/>
    </source>
</evidence>
<dbReference type="PROSITE" id="PS50977">
    <property type="entry name" value="HTH_TETR_2"/>
    <property type="match status" value="1"/>
</dbReference>
<dbReference type="GO" id="GO:0006355">
    <property type="term" value="P:regulation of DNA-templated transcription"/>
    <property type="evidence" value="ECO:0007669"/>
    <property type="project" value="UniProtKB-ARBA"/>
</dbReference>
<dbReference type="PANTHER" id="PTHR30055:SF151">
    <property type="entry name" value="TRANSCRIPTIONAL REGULATORY PROTEIN"/>
    <property type="match status" value="1"/>
</dbReference>
<dbReference type="SUPFAM" id="SSF46689">
    <property type="entry name" value="Homeodomain-like"/>
    <property type="match status" value="1"/>
</dbReference>
<keyword evidence="1" id="KW-0805">Transcription regulation</keyword>
<accession>A0ABD5DYQ8</accession>
<dbReference type="SUPFAM" id="SSF48498">
    <property type="entry name" value="Tetracyclin repressor-like, C-terminal domain"/>
    <property type="match status" value="1"/>
</dbReference>
<dbReference type="PANTHER" id="PTHR30055">
    <property type="entry name" value="HTH-TYPE TRANSCRIPTIONAL REGULATOR RUTR"/>
    <property type="match status" value="1"/>
</dbReference>
<name>A0ABD5DYQ8_9ACTN</name>
<organism evidence="7 8">
    <name type="scientific">Streptomyces evansiae</name>
    <dbReference type="NCBI Taxonomy" id="3075535"/>
    <lineage>
        <taxon>Bacteria</taxon>
        <taxon>Bacillati</taxon>
        <taxon>Actinomycetota</taxon>
        <taxon>Actinomycetes</taxon>
        <taxon>Kitasatosporales</taxon>
        <taxon>Streptomycetaceae</taxon>
        <taxon>Streptomyces</taxon>
    </lineage>
</organism>
<evidence type="ECO:0000313" key="9">
    <source>
        <dbReference type="Proteomes" id="UP001183610"/>
    </source>
</evidence>
<dbReference type="Pfam" id="PF00440">
    <property type="entry name" value="TetR_N"/>
    <property type="match status" value="1"/>
</dbReference>
<protein>
    <submittedName>
        <fullName evidence="7">TetR/AcrR family transcriptional regulator</fullName>
    </submittedName>
</protein>
<dbReference type="InterPro" id="IPR009057">
    <property type="entry name" value="Homeodomain-like_sf"/>
</dbReference>
<evidence type="ECO:0000256" key="3">
    <source>
        <dbReference type="ARBA" id="ARBA00023163"/>
    </source>
</evidence>
<dbReference type="GO" id="GO:0003677">
    <property type="term" value="F:DNA binding"/>
    <property type="evidence" value="ECO:0007669"/>
    <property type="project" value="UniProtKB-UniRule"/>
</dbReference>
<evidence type="ECO:0000313" key="6">
    <source>
        <dbReference type="EMBL" id="MDT0412188.1"/>
    </source>
</evidence>
<dbReference type="EMBL" id="JAVRET010000072">
    <property type="protein sequence ID" value="MDT0412188.1"/>
    <property type="molecule type" value="Genomic_DNA"/>
</dbReference>